<comment type="caution">
    <text evidence="3">The sequence shown here is derived from an EMBL/GenBank/DDBJ whole genome shotgun (WGS) entry which is preliminary data.</text>
</comment>
<dbReference type="OrthoDB" id="9811006at2"/>
<keyword evidence="4" id="KW-1185">Reference proteome</keyword>
<feature type="domain" description="Lipid/polyisoprenoid-binding YceI-like" evidence="2">
    <location>
        <begin position="26"/>
        <end position="191"/>
    </location>
</feature>
<evidence type="ECO:0000313" key="3">
    <source>
        <dbReference type="EMBL" id="TJZ93377.1"/>
    </source>
</evidence>
<sequence length="195" mass="20613">MTMLKTTALTAAFALVAGAALAEPQAYSFDTSHSQIVFDYNHLGFSTTTGMFGDITGQISFDPEDPAASSVEASFPVASLMTGFAGRDEHFQSPDFFGAEGAAPEVTFVSTGIEVTGDTTAMITGDLTLNGVTQEVVLDTTLNQQGNHPMENKPWLGFDATTTLLRSDYNMGMFAPAVSDEVQVTISVEAMAAEE</sequence>
<dbReference type="AlphaFoldDB" id="A0A4U0RE18"/>
<dbReference type="EMBL" id="SUNI01000002">
    <property type="protein sequence ID" value="TJZ93377.1"/>
    <property type="molecule type" value="Genomic_DNA"/>
</dbReference>
<evidence type="ECO:0000256" key="1">
    <source>
        <dbReference type="SAM" id="SignalP"/>
    </source>
</evidence>
<dbReference type="InterPro" id="IPR007372">
    <property type="entry name" value="Lipid/polyisoprenoid-bd_YceI"/>
</dbReference>
<evidence type="ECO:0000313" key="4">
    <source>
        <dbReference type="Proteomes" id="UP000309747"/>
    </source>
</evidence>
<dbReference type="SMART" id="SM00867">
    <property type="entry name" value="YceI"/>
    <property type="match status" value="1"/>
</dbReference>
<dbReference type="Proteomes" id="UP000309747">
    <property type="component" value="Unassembled WGS sequence"/>
</dbReference>
<organism evidence="3 4">
    <name type="scientific">Paracoccus gahaiensis</name>
    <dbReference type="NCBI Taxonomy" id="1706839"/>
    <lineage>
        <taxon>Bacteria</taxon>
        <taxon>Pseudomonadati</taxon>
        <taxon>Pseudomonadota</taxon>
        <taxon>Alphaproteobacteria</taxon>
        <taxon>Rhodobacterales</taxon>
        <taxon>Paracoccaceae</taxon>
        <taxon>Paracoccus</taxon>
    </lineage>
</organism>
<evidence type="ECO:0000259" key="2">
    <source>
        <dbReference type="SMART" id="SM00867"/>
    </source>
</evidence>
<proteinExistence type="predicted"/>
<protein>
    <submittedName>
        <fullName evidence="3">Polyisoprenoid-binding protein</fullName>
    </submittedName>
</protein>
<dbReference type="PANTHER" id="PTHR34406">
    <property type="entry name" value="PROTEIN YCEI"/>
    <property type="match status" value="1"/>
</dbReference>
<dbReference type="InterPro" id="IPR036761">
    <property type="entry name" value="TTHA0802/YceI-like_sf"/>
</dbReference>
<feature type="signal peptide" evidence="1">
    <location>
        <begin position="1"/>
        <end position="22"/>
    </location>
</feature>
<dbReference type="Gene3D" id="2.40.128.110">
    <property type="entry name" value="Lipid/polyisoprenoid-binding, YceI-like"/>
    <property type="match status" value="1"/>
</dbReference>
<reference evidence="3 4" key="1">
    <citation type="submission" date="2019-04" db="EMBL/GenBank/DDBJ databases">
        <authorList>
            <person name="Li J."/>
        </authorList>
    </citation>
    <scope>NUCLEOTIDE SEQUENCE [LARGE SCALE GENOMIC DNA]</scope>
    <source>
        <strain evidence="3 4">KCTC 42687</strain>
    </source>
</reference>
<feature type="chain" id="PRO_5020304972" evidence="1">
    <location>
        <begin position="23"/>
        <end position="195"/>
    </location>
</feature>
<accession>A0A4U0RE18</accession>
<dbReference type="Pfam" id="PF04264">
    <property type="entry name" value="YceI"/>
    <property type="match status" value="1"/>
</dbReference>
<gene>
    <name evidence="3" type="ORF">FA743_03940</name>
</gene>
<dbReference type="PANTHER" id="PTHR34406:SF1">
    <property type="entry name" value="PROTEIN YCEI"/>
    <property type="match status" value="1"/>
</dbReference>
<keyword evidence="1" id="KW-0732">Signal</keyword>
<name>A0A4U0RE18_9RHOB</name>
<dbReference type="SUPFAM" id="SSF101874">
    <property type="entry name" value="YceI-like"/>
    <property type="match status" value="1"/>
</dbReference>